<organism evidence="3 4">
    <name type="scientific">Flavobacterium frigidarium</name>
    <dbReference type="NCBI Taxonomy" id="99286"/>
    <lineage>
        <taxon>Bacteria</taxon>
        <taxon>Pseudomonadati</taxon>
        <taxon>Bacteroidota</taxon>
        <taxon>Flavobacteriia</taxon>
        <taxon>Flavobacteriales</taxon>
        <taxon>Flavobacteriaceae</taxon>
        <taxon>Flavobacterium</taxon>
    </lineage>
</organism>
<protein>
    <recommendedName>
        <fullName evidence="5">Seryl-tRNA synthetase</fullName>
    </recommendedName>
</protein>
<evidence type="ECO:0000256" key="1">
    <source>
        <dbReference type="SAM" id="Phobius"/>
    </source>
</evidence>
<keyword evidence="1" id="KW-0812">Transmembrane</keyword>
<proteinExistence type="predicted"/>
<feature type="transmembrane region" description="Helical" evidence="1">
    <location>
        <begin position="85"/>
        <end position="102"/>
    </location>
</feature>
<accession>A0ABV4KCU2</accession>
<name>A0ABV4KCU2_9FLAO</name>
<reference evidence="3 4" key="1">
    <citation type="submission" date="2023-05" db="EMBL/GenBank/DDBJ databases">
        <title>Adaptations of aquatic viruses from atmosphere-close ecosystems of the Central Arctic Ocean.</title>
        <authorList>
            <person name="Rahlff J."/>
            <person name="Holmfeldt K."/>
        </authorList>
    </citation>
    <scope>NUCLEOTIDE SEQUENCE [LARGE SCALE GENOMIC DNA]</scope>
    <source>
        <strain evidence="3 4">Arc14</strain>
    </source>
</reference>
<gene>
    <name evidence="3" type="ORF">QO192_09135</name>
</gene>
<evidence type="ECO:0000313" key="3">
    <source>
        <dbReference type="EMBL" id="MEZ7515441.1"/>
    </source>
</evidence>
<feature type="signal peptide" evidence="2">
    <location>
        <begin position="1"/>
        <end position="24"/>
    </location>
</feature>
<keyword evidence="1" id="KW-0472">Membrane</keyword>
<keyword evidence="2" id="KW-0732">Signal</keyword>
<comment type="caution">
    <text evidence="3">The sequence shown here is derived from an EMBL/GenBank/DDBJ whole genome shotgun (WGS) entry which is preliminary data.</text>
</comment>
<sequence>MKKFRLYLMMTIVSLCALPTVTYAGDKNPAATEPKEIPVEVQNKLDRLEEIKEMDKSDLSRVEKKELRKEVRTIKADLKSTGNGVYLSVGAIIIIVLLLILLL</sequence>
<dbReference type="Proteomes" id="UP001568894">
    <property type="component" value="Unassembled WGS sequence"/>
</dbReference>
<evidence type="ECO:0000313" key="4">
    <source>
        <dbReference type="Proteomes" id="UP001568894"/>
    </source>
</evidence>
<evidence type="ECO:0000256" key="2">
    <source>
        <dbReference type="SAM" id="SignalP"/>
    </source>
</evidence>
<feature type="chain" id="PRO_5047183705" description="Seryl-tRNA synthetase" evidence="2">
    <location>
        <begin position="25"/>
        <end position="103"/>
    </location>
</feature>
<dbReference type="EMBL" id="JASMRN010000006">
    <property type="protein sequence ID" value="MEZ7515441.1"/>
    <property type="molecule type" value="Genomic_DNA"/>
</dbReference>
<keyword evidence="4" id="KW-1185">Reference proteome</keyword>
<keyword evidence="1" id="KW-1133">Transmembrane helix</keyword>
<dbReference type="RefSeq" id="WP_371569868.1">
    <property type="nucleotide sequence ID" value="NZ_JASMRN010000006.1"/>
</dbReference>
<evidence type="ECO:0008006" key="5">
    <source>
        <dbReference type="Google" id="ProtNLM"/>
    </source>
</evidence>